<dbReference type="InterPro" id="IPR052953">
    <property type="entry name" value="Ser-rich/MCO-related"/>
</dbReference>
<dbReference type="EMBL" id="KN847482">
    <property type="protein sequence ID" value="KIX00901.1"/>
    <property type="molecule type" value="Genomic_DNA"/>
</dbReference>
<dbReference type="SUPFAM" id="SSF49503">
    <property type="entry name" value="Cupredoxins"/>
    <property type="match status" value="1"/>
</dbReference>
<dbReference type="HOGENOM" id="CLU_043835_0_0_1"/>
<feature type="compositionally biased region" description="Low complexity" evidence="1">
    <location>
        <begin position="194"/>
        <end position="223"/>
    </location>
</feature>
<dbReference type="RefSeq" id="XP_013268037.1">
    <property type="nucleotide sequence ID" value="XM_013412583.1"/>
</dbReference>
<sequence>MRTTYLTLAAFLQLARAQDSTTTTTDIYATDSATTTATTSQAITQTVAVGRAGHTFEPDVLQVGVGNYVAEFDFYPTNHSVIRAEYEYPCVPYELTGVDKVGFFSGFQPVDAILADPPKWTVRINDTNPIFFYCGAPNSCIGYQMVGVINPNASTSLEVQKQYAANSTFMLLPGEDWPDEADPLPTTSSAYPGPTSTASSTVPPTGTATPAATETAAPSASSHTTLSAGAIAGIAIGNPTPPRPSIPSLTDKLTTPTGGAAVVIAAAALLFFCGRKSRRNEKSTPPAGPTVAAVPAPPAYVPPNNYGYDYRGSLPPPTQNKHMSVTTAPLPMTDAFGNPTPTGYMPGPYPTNYMPGQPGHPAPMQQNPLMGGQSPWPQSPSNDIFGAAPPAMHQSPHETQPLVQGTEANSMRASSPSSVNAAPIPATGGIEAFLQRQARMSPVLENELHGQQSSP</sequence>
<evidence type="ECO:0000256" key="2">
    <source>
        <dbReference type="SAM" id="SignalP"/>
    </source>
</evidence>
<dbReference type="STRING" id="1442369.A0A0D2ICC1"/>
<feature type="chain" id="PRO_5002255301" evidence="2">
    <location>
        <begin position="18"/>
        <end position="455"/>
    </location>
</feature>
<dbReference type="Proteomes" id="UP000053617">
    <property type="component" value="Unassembled WGS sequence"/>
</dbReference>
<organism evidence="3 4">
    <name type="scientific">Rhinocladiella mackenziei CBS 650.93</name>
    <dbReference type="NCBI Taxonomy" id="1442369"/>
    <lineage>
        <taxon>Eukaryota</taxon>
        <taxon>Fungi</taxon>
        <taxon>Dikarya</taxon>
        <taxon>Ascomycota</taxon>
        <taxon>Pezizomycotina</taxon>
        <taxon>Eurotiomycetes</taxon>
        <taxon>Chaetothyriomycetidae</taxon>
        <taxon>Chaetothyriales</taxon>
        <taxon>Herpotrichiellaceae</taxon>
        <taxon>Rhinocladiella</taxon>
    </lineage>
</organism>
<dbReference type="InterPro" id="IPR008972">
    <property type="entry name" value="Cupredoxin"/>
</dbReference>
<evidence type="ECO:0000256" key="1">
    <source>
        <dbReference type="SAM" id="MobiDB-lite"/>
    </source>
</evidence>
<dbReference type="OrthoDB" id="2331100at2759"/>
<evidence type="ECO:0000313" key="3">
    <source>
        <dbReference type="EMBL" id="KIX00901.1"/>
    </source>
</evidence>
<dbReference type="PRINTS" id="PR01217">
    <property type="entry name" value="PRICHEXTENSN"/>
</dbReference>
<reference evidence="3 4" key="1">
    <citation type="submission" date="2015-01" db="EMBL/GenBank/DDBJ databases">
        <title>The Genome Sequence of Rhinocladiella mackenzie CBS 650.93.</title>
        <authorList>
            <consortium name="The Broad Institute Genomics Platform"/>
            <person name="Cuomo C."/>
            <person name="de Hoog S."/>
            <person name="Gorbushina A."/>
            <person name="Stielow B."/>
            <person name="Teixiera M."/>
            <person name="Abouelleil A."/>
            <person name="Chapman S.B."/>
            <person name="Priest M."/>
            <person name="Young S.K."/>
            <person name="Wortman J."/>
            <person name="Nusbaum C."/>
            <person name="Birren B."/>
        </authorList>
    </citation>
    <scope>NUCLEOTIDE SEQUENCE [LARGE SCALE GENOMIC DNA]</scope>
    <source>
        <strain evidence="3 4">CBS 650.93</strain>
    </source>
</reference>
<feature type="signal peptide" evidence="2">
    <location>
        <begin position="1"/>
        <end position="17"/>
    </location>
</feature>
<keyword evidence="4" id="KW-1185">Reference proteome</keyword>
<dbReference type="PANTHER" id="PTHR34883">
    <property type="entry name" value="SERINE-RICH PROTEIN, PUTATIVE-RELATED-RELATED"/>
    <property type="match status" value="1"/>
</dbReference>
<dbReference type="VEuPathDB" id="FungiDB:Z518_09966"/>
<accession>A0A0D2ICC1</accession>
<protein>
    <submittedName>
        <fullName evidence="3">Rhinocladiella mackenziei CBS 650.93 unplaced genomic scaffold supercont1.8, whole genome shotgun sequence</fullName>
    </submittedName>
</protein>
<dbReference type="GeneID" id="25298037"/>
<evidence type="ECO:0000313" key="4">
    <source>
        <dbReference type="Proteomes" id="UP000053617"/>
    </source>
</evidence>
<dbReference type="PANTHER" id="PTHR34883:SF8">
    <property type="entry name" value="EXTRACELLULAR SERINE-RICH PROTEIN (AFU_ORTHOLOGUE AFUA_6G00670)"/>
    <property type="match status" value="1"/>
</dbReference>
<feature type="region of interest" description="Disordered" evidence="1">
    <location>
        <begin position="174"/>
        <end position="223"/>
    </location>
</feature>
<keyword evidence="2" id="KW-0732">Signal</keyword>
<proteinExistence type="predicted"/>
<feature type="region of interest" description="Disordered" evidence="1">
    <location>
        <begin position="389"/>
        <end position="423"/>
    </location>
</feature>
<name>A0A0D2ICC1_9EURO</name>
<feature type="compositionally biased region" description="Polar residues" evidence="1">
    <location>
        <begin position="397"/>
        <end position="420"/>
    </location>
</feature>
<gene>
    <name evidence="3" type="ORF">Z518_09966</name>
</gene>
<dbReference type="AlphaFoldDB" id="A0A0D2ICC1"/>